<accession>A0A0P9DMR4</accession>
<dbReference type="EMBL" id="LJCR01000020">
    <property type="protein sequence ID" value="KPV54716.1"/>
    <property type="molecule type" value="Genomic_DNA"/>
</dbReference>
<comment type="caution">
    <text evidence="1">The sequence shown here is derived from an EMBL/GenBank/DDBJ whole genome shotgun (WGS) entry which is preliminary data.</text>
</comment>
<proteinExistence type="predicted"/>
<reference evidence="1 2" key="1">
    <citation type="submission" date="2015-09" db="EMBL/GenBank/DDBJ databases">
        <title>Draft genome sequence of Kouleothrix aurantiaca JCM 19913.</title>
        <authorList>
            <person name="Hemp J."/>
        </authorList>
    </citation>
    <scope>NUCLEOTIDE SEQUENCE [LARGE SCALE GENOMIC DNA]</scope>
    <source>
        <strain evidence="1 2">COM-B</strain>
    </source>
</reference>
<evidence type="ECO:0000313" key="1">
    <source>
        <dbReference type="EMBL" id="KPV54716.1"/>
    </source>
</evidence>
<dbReference type="Proteomes" id="UP000050509">
    <property type="component" value="Unassembled WGS sequence"/>
</dbReference>
<dbReference type="AlphaFoldDB" id="A0A0P9DMR4"/>
<evidence type="ECO:0000313" key="2">
    <source>
        <dbReference type="Proteomes" id="UP000050509"/>
    </source>
</evidence>
<organism evidence="1 2">
    <name type="scientific">Kouleothrix aurantiaca</name>
    <dbReference type="NCBI Taxonomy" id="186479"/>
    <lineage>
        <taxon>Bacteria</taxon>
        <taxon>Bacillati</taxon>
        <taxon>Chloroflexota</taxon>
        <taxon>Chloroflexia</taxon>
        <taxon>Chloroflexales</taxon>
        <taxon>Roseiflexineae</taxon>
        <taxon>Roseiflexaceae</taxon>
        <taxon>Kouleothrix</taxon>
    </lineage>
</organism>
<name>A0A0P9DMR4_9CHLR</name>
<keyword evidence="2" id="KW-1185">Reference proteome</keyword>
<protein>
    <submittedName>
        <fullName evidence="1">Uncharacterized protein</fullName>
    </submittedName>
</protein>
<sequence length="114" mass="12723">MPPFQDCFLGQVELACELRAGLTVEHATQQQDHLGGQQLRAFEDRASIERIDALAVSAAIDWQTTTAIDTEQARVGQAGLTMWTAKAIRMEMLFDPGDARLGIQQSKNWKIHTR</sequence>
<gene>
    <name evidence="1" type="ORF">SE17_01920</name>
</gene>